<dbReference type="PANTHER" id="PTHR38074:SF1">
    <property type="entry name" value="ALTERED INHERITANCE OF MITOCHONDRIA PROTEIN 24, MITOCHONDRIAL"/>
    <property type="match status" value="1"/>
</dbReference>
<dbReference type="InterPro" id="IPR036983">
    <property type="entry name" value="AIM24_sf"/>
</dbReference>
<dbReference type="PANTHER" id="PTHR38074">
    <property type="entry name" value="ALTERED INHERITANCE OF MITOCHONDRIA PROTEIN 24, MITOCHONDRIAL"/>
    <property type="match status" value="1"/>
</dbReference>
<accession>A0ABX1S378</accession>
<organism evidence="1 2">
    <name type="scientific">Pseudonocardia acidicola</name>
    <dbReference type="NCBI Taxonomy" id="2724939"/>
    <lineage>
        <taxon>Bacteria</taxon>
        <taxon>Bacillati</taxon>
        <taxon>Actinomycetota</taxon>
        <taxon>Actinomycetes</taxon>
        <taxon>Pseudonocardiales</taxon>
        <taxon>Pseudonocardiaceae</taxon>
        <taxon>Pseudonocardia</taxon>
    </lineage>
</organism>
<keyword evidence="2" id="KW-1185">Reference proteome</keyword>
<name>A0ABX1S378_9PSEU</name>
<dbReference type="Proteomes" id="UP000820669">
    <property type="component" value="Unassembled WGS sequence"/>
</dbReference>
<dbReference type="InterPro" id="IPR016031">
    <property type="entry name" value="Trp_RNA-bd_attenuator-like_dom"/>
</dbReference>
<evidence type="ECO:0000313" key="1">
    <source>
        <dbReference type="EMBL" id="NMH96025.1"/>
    </source>
</evidence>
<dbReference type="EMBL" id="JAAXLA010000002">
    <property type="protein sequence ID" value="NMH96025.1"/>
    <property type="molecule type" value="Genomic_DNA"/>
</dbReference>
<sequence>MRSNLFEQQHAEVATTQRFTLQSSKMLKVLLGPDLLALKGSMVAYQGRVEFHHEGAGSMGKLVKRLVSSEDTPLMRVRGQGEVFFAHRAQNIFLVGLEGDAISVNGTNLLAFDAELSWDVRRVKGAGMATGGLFTTEIGGEGTVALTSDGEPLLLDCSQQPTCVDVQAAVAWSAGLVPQVVSSMNMRSLLRGGSGEALQYAFHGPGFVVVQPSEGVPVATGQGS</sequence>
<dbReference type="Pfam" id="PF01987">
    <property type="entry name" value="AIM24"/>
    <property type="match status" value="1"/>
</dbReference>
<dbReference type="Gene3D" id="3.60.160.10">
    <property type="entry name" value="Mitochondrial biogenesis AIM24"/>
    <property type="match status" value="1"/>
</dbReference>
<comment type="caution">
    <text evidence="1">The sequence shown here is derived from an EMBL/GenBank/DDBJ whole genome shotgun (WGS) entry which is preliminary data.</text>
</comment>
<reference evidence="1 2" key="1">
    <citation type="submission" date="2020-04" db="EMBL/GenBank/DDBJ databases">
        <authorList>
            <person name="Klaysubun C."/>
            <person name="Duangmal K."/>
            <person name="Lipun K."/>
        </authorList>
    </citation>
    <scope>NUCLEOTIDE SEQUENCE [LARGE SCALE GENOMIC DNA]</scope>
    <source>
        <strain evidence="1 2">K10HN5</strain>
    </source>
</reference>
<proteinExistence type="predicted"/>
<dbReference type="SUPFAM" id="SSF51219">
    <property type="entry name" value="TRAP-like"/>
    <property type="match status" value="1"/>
</dbReference>
<dbReference type="RefSeq" id="WP_169379395.1">
    <property type="nucleotide sequence ID" value="NZ_JAAXLA010000002.1"/>
</dbReference>
<evidence type="ECO:0000313" key="2">
    <source>
        <dbReference type="Proteomes" id="UP000820669"/>
    </source>
</evidence>
<dbReference type="InterPro" id="IPR002838">
    <property type="entry name" value="AIM24"/>
</dbReference>
<gene>
    <name evidence="1" type="ORF">HF526_01590</name>
</gene>
<protein>
    <submittedName>
        <fullName evidence="1">AIM24 family protein</fullName>
    </submittedName>
</protein>